<name>A0A1I3VK21_9SPHI</name>
<dbReference type="SUPFAM" id="SSF75005">
    <property type="entry name" value="Arabinanase/levansucrase/invertase"/>
    <property type="match status" value="1"/>
</dbReference>
<feature type="active site" description="Proton acceptor" evidence="6">
    <location>
        <position position="15"/>
    </location>
</feature>
<dbReference type="AlphaFoldDB" id="A0A1I3VK21"/>
<dbReference type="Pfam" id="PF04616">
    <property type="entry name" value="Glyco_hydro_43"/>
    <property type="match status" value="1"/>
</dbReference>
<evidence type="ECO:0000256" key="1">
    <source>
        <dbReference type="ARBA" id="ARBA00009865"/>
    </source>
</evidence>
<gene>
    <name evidence="9" type="ORF">SAMN05444682_11738</name>
</gene>
<dbReference type="PANTHER" id="PTHR43772:SF2">
    <property type="entry name" value="PUTATIVE (AFU_ORTHOLOGUE AFUA_2G04480)-RELATED"/>
    <property type="match status" value="1"/>
</dbReference>
<dbReference type="Gene3D" id="2.115.10.20">
    <property type="entry name" value="Glycosyl hydrolase domain, family 43"/>
    <property type="match status" value="1"/>
</dbReference>
<accession>A0A1I3VK21</accession>
<evidence type="ECO:0000256" key="3">
    <source>
        <dbReference type="ARBA" id="ARBA00022801"/>
    </source>
</evidence>
<dbReference type="OrthoDB" id="9803461at2"/>
<dbReference type="STRING" id="1477437.SAMN05444682_11738"/>
<dbReference type="InterPro" id="IPR052176">
    <property type="entry name" value="Glycosyl_Hydrlase_43_Enz"/>
</dbReference>
<sequence>MEENNPIIRHVFTADPTVLEHRGIVYLYTGHDDPLPGSEQYTMNDWLCFSSVNLVDWNTHPSPLAANDYSWASGDAFASKIICHNQKFYFFTAVSHKRIPGKAIGVATSESPLGPFRDPRGEALVTGDMLPVAADEKSNLDPSVIIDDDGSAYLFWGNGRCFYARLSANLLEIDSEISELHLPHFNEGTHIYKRDGHYYLMYGYGAPERVAYAMSDNLHGAWKFVGIVNELAGNCETNRPATLDFKGKSYFFYHNGALPNGGSHRRSVCVDYMYYNGDGTIKKIVMSSEGISPQK</sequence>
<feature type="active site" description="Proton donor" evidence="6">
    <location>
        <position position="187"/>
    </location>
</feature>
<evidence type="ECO:0000256" key="2">
    <source>
        <dbReference type="ARBA" id="ARBA00022651"/>
    </source>
</evidence>
<dbReference type="CDD" id="cd18618">
    <property type="entry name" value="GH43_Xsa43E-like"/>
    <property type="match status" value="1"/>
</dbReference>
<dbReference type="Proteomes" id="UP000198670">
    <property type="component" value="Unassembled WGS sequence"/>
</dbReference>
<dbReference type="RefSeq" id="WP_090632496.1">
    <property type="nucleotide sequence ID" value="NZ_FOQO01000017.1"/>
</dbReference>
<evidence type="ECO:0000256" key="8">
    <source>
        <dbReference type="RuleBase" id="RU361187"/>
    </source>
</evidence>
<dbReference type="GO" id="GO:0004553">
    <property type="term" value="F:hydrolase activity, hydrolyzing O-glycosyl compounds"/>
    <property type="evidence" value="ECO:0007669"/>
    <property type="project" value="InterPro"/>
</dbReference>
<keyword evidence="4" id="KW-0119">Carbohydrate metabolism</keyword>
<protein>
    <submittedName>
        <fullName evidence="9">Glycosyl hydrolases family 43</fullName>
    </submittedName>
</protein>
<comment type="similarity">
    <text evidence="1 8">Belongs to the glycosyl hydrolase 43 family.</text>
</comment>
<evidence type="ECO:0000313" key="10">
    <source>
        <dbReference type="Proteomes" id="UP000198670"/>
    </source>
</evidence>
<dbReference type="EMBL" id="FOQO01000017">
    <property type="protein sequence ID" value="SFJ95409.1"/>
    <property type="molecule type" value="Genomic_DNA"/>
</dbReference>
<keyword evidence="2" id="KW-0858">Xylan degradation</keyword>
<dbReference type="InterPro" id="IPR023296">
    <property type="entry name" value="Glyco_hydro_beta-prop_sf"/>
</dbReference>
<keyword evidence="2" id="KW-0624">Polysaccharide degradation</keyword>
<reference evidence="9 10" key="1">
    <citation type="submission" date="2016-10" db="EMBL/GenBank/DDBJ databases">
        <authorList>
            <person name="de Groot N.N."/>
        </authorList>
    </citation>
    <scope>NUCLEOTIDE SEQUENCE [LARGE SCALE GENOMIC DNA]</scope>
    <source>
        <strain evidence="9 10">RK1</strain>
    </source>
</reference>
<keyword evidence="3 8" id="KW-0378">Hydrolase</keyword>
<dbReference type="InterPro" id="IPR006710">
    <property type="entry name" value="Glyco_hydro_43"/>
</dbReference>
<evidence type="ECO:0000313" key="9">
    <source>
        <dbReference type="EMBL" id="SFJ95409.1"/>
    </source>
</evidence>
<keyword evidence="10" id="KW-1185">Reference proteome</keyword>
<evidence type="ECO:0000256" key="6">
    <source>
        <dbReference type="PIRSR" id="PIRSR606710-1"/>
    </source>
</evidence>
<evidence type="ECO:0000256" key="7">
    <source>
        <dbReference type="PIRSR" id="PIRSR606710-2"/>
    </source>
</evidence>
<evidence type="ECO:0000256" key="5">
    <source>
        <dbReference type="ARBA" id="ARBA00023295"/>
    </source>
</evidence>
<dbReference type="PANTHER" id="PTHR43772">
    <property type="entry name" value="ENDO-1,4-BETA-XYLANASE"/>
    <property type="match status" value="1"/>
</dbReference>
<proteinExistence type="inferred from homology"/>
<feature type="site" description="Important for catalytic activity, responsible for pKa modulation of the active site Glu and correct orientation of both the proton donor and substrate" evidence="7">
    <location>
        <position position="141"/>
    </location>
</feature>
<dbReference type="GO" id="GO:0045493">
    <property type="term" value="P:xylan catabolic process"/>
    <property type="evidence" value="ECO:0007669"/>
    <property type="project" value="UniProtKB-KW"/>
</dbReference>
<keyword evidence="5 8" id="KW-0326">Glycosidase</keyword>
<organism evidence="9 10">
    <name type="scientific">Parapedobacter indicus</name>
    <dbReference type="NCBI Taxonomy" id="1477437"/>
    <lineage>
        <taxon>Bacteria</taxon>
        <taxon>Pseudomonadati</taxon>
        <taxon>Bacteroidota</taxon>
        <taxon>Sphingobacteriia</taxon>
        <taxon>Sphingobacteriales</taxon>
        <taxon>Sphingobacteriaceae</taxon>
        <taxon>Parapedobacter</taxon>
    </lineage>
</organism>
<evidence type="ECO:0000256" key="4">
    <source>
        <dbReference type="ARBA" id="ARBA00023277"/>
    </source>
</evidence>